<feature type="transmembrane region" description="Helical" evidence="7">
    <location>
        <begin position="57"/>
        <end position="77"/>
    </location>
</feature>
<evidence type="ECO:0000256" key="2">
    <source>
        <dbReference type="ARBA" id="ARBA00005262"/>
    </source>
</evidence>
<evidence type="ECO:0000256" key="7">
    <source>
        <dbReference type="SAM" id="Phobius"/>
    </source>
</evidence>
<keyword evidence="6 7" id="KW-0472">Membrane</keyword>
<feature type="transmembrane region" description="Helical" evidence="7">
    <location>
        <begin position="150"/>
        <end position="179"/>
    </location>
</feature>
<feature type="transmembrane region" description="Helical" evidence="7">
    <location>
        <begin position="234"/>
        <end position="253"/>
    </location>
</feature>
<dbReference type="InterPro" id="IPR003370">
    <property type="entry name" value="Chromate_transpt"/>
</dbReference>
<comment type="caution">
    <text evidence="8">The sequence shown here is derived from an EMBL/GenBank/DDBJ whole genome shotgun (WGS) entry which is preliminary data.</text>
</comment>
<dbReference type="GO" id="GO:0015109">
    <property type="term" value="F:chromate transmembrane transporter activity"/>
    <property type="evidence" value="ECO:0007669"/>
    <property type="project" value="InterPro"/>
</dbReference>
<keyword evidence="5 7" id="KW-1133">Transmembrane helix</keyword>
<evidence type="ECO:0000256" key="5">
    <source>
        <dbReference type="ARBA" id="ARBA00022989"/>
    </source>
</evidence>
<dbReference type="InterPro" id="IPR014047">
    <property type="entry name" value="Chr_Tranpt_l_chain"/>
</dbReference>
<evidence type="ECO:0000256" key="3">
    <source>
        <dbReference type="ARBA" id="ARBA00022475"/>
    </source>
</evidence>
<feature type="transmembrane region" description="Helical" evidence="7">
    <location>
        <begin position="115"/>
        <end position="138"/>
    </location>
</feature>
<dbReference type="NCBIfam" id="TIGR00937">
    <property type="entry name" value="2A51"/>
    <property type="match status" value="1"/>
</dbReference>
<evidence type="ECO:0000313" key="9">
    <source>
        <dbReference type="Proteomes" id="UP000727993"/>
    </source>
</evidence>
<dbReference type="EMBL" id="JADJZA010000002">
    <property type="protein sequence ID" value="MBK9296512.1"/>
    <property type="molecule type" value="Genomic_DNA"/>
</dbReference>
<accession>A0A936NCI0</accession>
<dbReference type="GO" id="GO:0005886">
    <property type="term" value="C:plasma membrane"/>
    <property type="evidence" value="ECO:0007669"/>
    <property type="project" value="UniProtKB-SubCell"/>
</dbReference>
<organism evidence="8 9">
    <name type="scientific">Candidatus Neomicrothrix subdominans</name>
    <dbReference type="NCBI Taxonomy" id="2954438"/>
    <lineage>
        <taxon>Bacteria</taxon>
        <taxon>Bacillati</taxon>
        <taxon>Actinomycetota</taxon>
        <taxon>Acidimicrobiia</taxon>
        <taxon>Acidimicrobiales</taxon>
        <taxon>Microthrixaceae</taxon>
        <taxon>Candidatus Neomicrothrix</taxon>
    </lineage>
</organism>
<evidence type="ECO:0000256" key="4">
    <source>
        <dbReference type="ARBA" id="ARBA00022692"/>
    </source>
</evidence>
<dbReference type="PANTHER" id="PTHR43663">
    <property type="entry name" value="CHROMATE TRANSPORT PROTEIN-RELATED"/>
    <property type="match status" value="1"/>
</dbReference>
<protein>
    <submittedName>
        <fullName evidence="8">Chromate efflux transporter</fullName>
    </submittedName>
</protein>
<name>A0A936NCI0_9ACTN</name>
<dbReference type="Proteomes" id="UP000727993">
    <property type="component" value="Unassembled WGS sequence"/>
</dbReference>
<dbReference type="InterPro" id="IPR052518">
    <property type="entry name" value="CHR_Transporter"/>
</dbReference>
<feature type="transmembrane region" description="Helical" evidence="7">
    <location>
        <begin position="83"/>
        <end position="103"/>
    </location>
</feature>
<feature type="transmembrane region" description="Helical" evidence="7">
    <location>
        <begin position="200"/>
        <end position="219"/>
    </location>
</feature>
<feature type="transmembrane region" description="Helical" evidence="7">
    <location>
        <begin position="324"/>
        <end position="342"/>
    </location>
</feature>
<comment type="similarity">
    <text evidence="2">Belongs to the chromate ion transporter (CHR) (TC 2.A.51) family.</text>
</comment>
<evidence type="ECO:0000256" key="1">
    <source>
        <dbReference type="ARBA" id="ARBA00004651"/>
    </source>
</evidence>
<sequence length="390" mass="40120">MTTPAGDIATPSAGHLFRVFLRLGVGAFGGPAMVAFIRHNVVEQRRWLTDRDFREGVAVCQALPGATSMQLSAWVGLQMAGVTGAAAALIGFGLPAVGLMLALSTSYQQLAGTAIVTAVFGGLQAITVAIVASATVSFGRSSLRNWRHFVIAAGAAGALALKVHPILVVAASGVTAVALGPRQETADLQSSSTPRSTTRPLLGICAAVLVGFAILAATSPELFELGTLMTRIDLFAFGGGFTSLPLMFHEVISRGWMSTTTFLDGVALGQVTPGPVILTATFVGLVVAGYPGAAVATIAIFLPSFLILVGVAPHVSRLRAWRRFDALVAGLSASFVGLLATTTVRFATEVPWDPSRLVTTGVAFGVLVAGIDIVWVVLVGAAVSAVFIAP</sequence>
<proteinExistence type="inferred from homology"/>
<reference evidence="8 9" key="1">
    <citation type="submission" date="2020-10" db="EMBL/GenBank/DDBJ databases">
        <title>Connecting structure to function with the recovery of over 1000 high-quality activated sludge metagenome-assembled genomes encoding full-length rRNA genes using long-read sequencing.</title>
        <authorList>
            <person name="Singleton C.M."/>
            <person name="Petriglieri F."/>
            <person name="Kristensen J.M."/>
            <person name="Kirkegaard R.H."/>
            <person name="Michaelsen T.Y."/>
            <person name="Andersen M.H."/>
            <person name="Karst S.M."/>
            <person name="Dueholm M.S."/>
            <person name="Nielsen P.H."/>
            <person name="Albertsen M."/>
        </authorList>
    </citation>
    <scope>NUCLEOTIDE SEQUENCE [LARGE SCALE GENOMIC DNA]</scope>
    <source>
        <strain evidence="8">Lyne_18-Q3-R50-59_MAXAC.006</strain>
    </source>
</reference>
<evidence type="ECO:0000313" key="8">
    <source>
        <dbReference type="EMBL" id="MBK9296512.1"/>
    </source>
</evidence>
<feature type="transmembrane region" description="Helical" evidence="7">
    <location>
        <begin position="293"/>
        <end position="312"/>
    </location>
</feature>
<feature type="transmembrane region" description="Helical" evidence="7">
    <location>
        <begin position="265"/>
        <end position="287"/>
    </location>
</feature>
<feature type="transmembrane region" description="Helical" evidence="7">
    <location>
        <begin position="19"/>
        <end position="37"/>
    </location>
</feature>
<keyword evidence="3" id="KW-1003">Cell membrane</keyword>
<gene>
    <name evidence="8" type="primary">chrA</name>
    <name evidence="8" type="ORF">IPN02_06580</name>
</gene>
<dbReference type="PANTHER" id="PTHR43663:SF1">
    <property type="entry name" value="CHROMATE TRANSPORTER"/>
    <property type="match status" value="1"/>
</dbReference>
<keyword evidence="4 7" id="KW-0812">Transmembrane</keyword>
<dbReference type="AlphaFoldDB" id="A0A936NCI0"/>
<feature type="transmembrane region" description="Helical" evidence="7">
    <location>
        <begin position="362"/>
        <end position="389"/>
    </location>
</feature>
<dbReference type="Pfam" id="PF02417">
    <property type="entry name" value="Chromate_transp"/>
    <property type="match status" value="2"/>
</dbReference>
<evidence type="ECO:0000256" key="6">
    <source>
        <dbReference type="ARBA" id="ARBA00023136"/>
    </source>
</evidence>
<dbReference type="PIRSF" id="PIRSF004810">
    <property type="entry name" value="ChrA"/>
    <property type="match status" value="1"/>
</dbReference>
<comment type="subcellular location">
    <subcellularLocation>
        <location evidence="1">Cell membrane</location>
        <topology evidence="1">Multi-pass membrane protein</topology>
    </subcellularLocation>
</comment>